<comment type="caution">
    <text evidence="2">The sequence shown here is derived from an EMBL/GenBank/DDBJ whole genome shotgun (WGS) entry which is preliminary data.</text>
</comment>
<name>A0ABS9TKI7_9PSEU</name>
<dbReference type="Proteomes" id="UP001299970">
    <property type="component" value="Unassembled WGS sequence"/>
</dbReference>
<evidence type="ECO:0000313" key="2">
    <source>
        <dbReference type="EMBL" id="MCH6169055.1"/>
    </source>
</evidence>
<dbReference type="RefSeq" id="WP_241039693.1">
    <property type="nucleotide sequence ID" value="NZ_BAAAJF010000040.1"/>
</dbReference>
<accession>A0ABS9TKI7</accession>
<sequence length="342" mass="36859">MIWLVWRRQRAALLTVAGLVAVVAVVLAAGRIAFLAHMRAHGVDQTCFEVLSEACRHDAVAALGVDQPSGYGMFWGLGHFALLALPLVVGLLAGVEVFHREIDERTYVLALTQGVTPTRWWATNLLVTGVPVAVLPVLLGVVAEWAYAPFDLITYSFSPLETPIFEISGIVPAAYALLAFTLAAGTGLVAGGRLTAVIVAVVGYGVLMFVLATIARPDYLPAETVRQSIDPTRPDGGLTDVAGTWQIERRWVDDQGVPRVATGCGQADEYLRCMHDAGVTGYEVRTQPNSRYWAFQLIETAILVALSAVALASTNPRVAARWRDRRITAPRRATGPTSMNSP</sequence>
<evidence type="ECO:0008006" key="4">
    <source>
        <dbReference type="Google" id="ProtNLM"/>
    </source>
</evidence>
<feature type="transmembrane region" description="Helical" evidence="1">
    <location>
        <begin position="167"/>
        <end position="189"/>
    </location>
</feature>
<reference evidence="2 3" key="1">
    <citation type="submission" date="2022-03" db="EMBL/GenBank/DDBJ databases">
        <title>Pseudonocardia alaer sp. nov., a novel actinomycete isolated from reed forest soil.</title>
        <authorList>
            <person name="Wang L."/>
        </authorList>
    </citation>
    <scope>NUCLEOTIDE SEQUENCE [LARGE SCALE GENOMIC DNA]</scope>
    <source>
        <strain evidence="2 3">Y-16303</strain>
    </source>
</reference>
<protein>
    <recommendedName>
        <fullName evidence="4">ABC-2 family transporter</fullName>
    </recommendedName>
</protein>
<dbReference type="EMBL" id="JAKXMK010000023">
    <property type="protein sequence ID" value="MCH6169055.1"/>
    <property type="molecule type" value="Genomic_DNA"/>
</dbReference>
<feature type="transmembrane region" description="Helical" evidence="1">
    <location>
        <begin position="196"/>
        <end position="215"/>
    </location>
</feature>
<feature type="transmembrane region" description="Helical" evidence="1">
    <location>
        <begin position="125"/>
        <end position="147"/>
    </location>
</feature>
<organism evidence="2 3">
    <name type="scientific">Pseudonocardia alaniniphila</name>
    <dbReference type="NCBI Taxonomy" id="75291"/>
    <lineage>
        <taxon>Bacteria</taxon>
        <taxon>Bacillati</taxon>
        <taxon>Actinomycetota</taxon>
        <taxon>Actinomycetes</taxon>
        <taxon>Pseudonocardiales</taxon>
        <taxon>Pseudonocardiaceae</taxon>
        <taxon>Pseudonocardia</taxon>
    </lineage>
</organism>
<proteinExistence type="predicted"/>
<keyword evidence="1" id="KW-0812">Transmembrane</keyword>
<keyword evidence="1" id="KW-0472">Membrane</keyword>
<feature type="transmembrane region" description="Helical" evidence="1">
    <location>
        <begin position="292"/>
        <end position="313"/>
    </location>
</feature>
<keyword evidence="1" id="KW-1133">Transmembrane helix</keyword>
<keyword evidence="3" id="KW-1185">Reference proteome</keyword>
<evidence type="ECO:0000256" key="1">
    <source>
        <dbReference type="SAM" id="Phobius"/>
    </source>
</evidence>
<feature type="transmembrane region" description="Helical" evidence="1">
    <location>
        <begin position="73"/>
        <end position="95"/>
    </location>
</feature>
<evidence type="ECO:0000313" key="3">
    <source>
        <dbReference type="Proteomes" id="UP001299970"/>
    </source>
</evidence>
<gene>
    <name evidence="2" type="ORF">MMF94_25455</name>
</gene>